<dbReference type="Proteomes" id="UP000054047">
    <property type="component" value="Unassembled WGS sequence"/>
</dbReference>
<accession>A0A0C2CZL4</accession>
<dbReference type="OrthoDB" id="626167at2759"/>
<protein>
    <submittedName>
        <fullName evidence="1">Uncharacterized protein</fullName>
    </submittedName>
</protein>
<evidence type="ECO:0000313" key="2">
    <source>
        <dbReference type="Proteomes" id="UP000054047"/>
    </source>
</evidence>
<organism evidence="1 2">
    <name type="scientific">Ancylostoma duodenale</name>
    <dbReference type="NCBI Taxonomy" id="51022"/>
    <lineage>
        <taxon>Eukaryota</taxon>
        <taxon>Metazoa</taxon>
        <taxon>Ecdysozoa</taxon>
        <taxon>Nematoda</taxon>
        <taxon>Chromadorea</taxon>
        <taxon>Rhabditida</taxon>
        <taxon>Rhabditina</taxon>
        <taxon>Rhabditomorpha</taxon>
        <taxon>Strongyloidea</taxon>
        <taxon>Ancylostomatidae</taxon>
        <taxon>Ancylostomatinae</taxon>
        <taxon>Ancylostoma</taxon>
    </lineage>
</organism>
<dbReference type="EMBL" id="KN737686">
    <property type="protein sequence ID" value="KIH55242.1"/>
    <property type="molecule type" value="Genomic_DNA"/>
</dbReference>
<reference evidence="1 2" key="1">
    <citation type="submission" date="2013-12" db="EMBL/GenBank/DDBJ databases">
        <title>Draft genome of the parsitic nematode Ancylostoma duodenale.</title>
        <authorList>
            <person name="Mitreva M."/>
        </authorList>
    </citation>
    <scope>NUCLEOTIDE SEQUENCE [LARGE SCALE GENOMIC DNA]</scope>
    <source>
        <strain evidence="1 2">Zhejiang</strain>
    </source>
</reference>
<name>A0A0C2CZL4_9BILA</name>
<keyword evidence="2" id="KW-1185">Reference proteome</keyword>
<evidence type="ECO:0000313" key="1">
    <source>
        <dbReference type="EMBL" id="KIH55242.1"/>
    </source>
</evidence>
<dbReference type="AlphaFoldDB" id="A0A0C2CZL4"/>
<proteinExistence type="predicted"/>
<sequence>MCATFPAAPEYKHSLMRGAAPTSNLPETAFCSFFDLNVAQLLRQCVTLVPRSRAHLHALMFLGKYDLMHEAAQPVEKIICATYTGEIDMVTMWYDGLIAVSEDGSQVQELVHEYLNEQPVGWSYSHSRRSSSS</sequence>
<gene>
    <name evidence="1" type="ORF">ANCDUO_14605</name>
</gene>